<dbReference type="InterPro" id="IPR002686">
    <property type="entry name" value="Transposase_17"/>
</dbReference>
<organism evidence="2 3">
    <name type="scientific">Sporosarcina highlanderae</name>
    <dbReference type="NCBI Taxonomy" id="3035916"/>
    <lineage>
        <taxon>Bacteria</taxon>
        <taxon>Bacillati</taxon>
        <taxon>Bacillota</taxon>
        <taxon>Bacilli</taxon>
        <taxon>Bacillales</taxon>
        <taxon>Caryophanaceae</taxon>
        <taxon>Sporosarcina</taxon>
    </lineage>
</organism>
<dbReference type="Gene3D" id="3.30.70.1290">
    <property type="entry name" value="Transposase IS200-like"/>
    <property type="match status" value="1"/>
</dbReference>
<dbReference type="Proteomes" id="UP001175097">
    <property type="component" value="Unassembled WGS sequence"/>
</dbReference>
<reference evidence="2" key="1">
    <citation type="submission" date="2023-03" db="EMBL/GenBank/DDBJ databases">
        <title>MT1 and MT2 Draft Genomes of Novel Species.</title>
        <authorList>
            <person name="Venkateswaran K."/>
        </authorList>
    </citation>
    <scope>NUCLEOTIDE SEQUENCE</scope>
    <source>
        <strain evidence="2">F6_3S_P_2</strain>
    </source>
</reference>
<sequence length="195" mass="23862">MPRRKRNWRPNMFYHVVMRGNNRQNIYETREDHMHLMRAFEYTYTKYPFTILAYCIMTNHYHLLISSQIELSKIMAYINRRYSDYYSKRYNHVGRLYEKRYYSVLAEGPNAILAISNYIHRNPIETTVPLVEKMEDYPYSSFQYYANEKKQPPRFLDTELVPSFLPQKFNKSKSAYCHYCLVYRHEVEGERERVL</sequence>
<dbReference type="RefSeq" id="WP_301245902.1">
    <property type="nucleotide sequence ID" value="NZ_JAROCC010000024.1"/>
</dbReference>
<name>A0ABT8JXD3_9BACL</name>
<dbReference type="SMART" id="SM01321">
    <property type="entry name" value="Y1_Tnp"/>
    <property type="match status" value="1"/>
</dbReference>
<dbReference type="Pfam" id="PF01797">
    <property type="entry name" value="Y1_Tnp"/>
    <property type="match status" value="1"/>
</dbReference>
<feature type="domain" description="Transposase IS200-like" evidence="1">
    <location>
        <begin position="9"/>
        <end position="122"/>
    </location>
</feature>
<evidence type="ECO:0000259" key="1">
    <source>
        <dbReference type="SMART" id="SM01321"/>
    </source>
</evidence>
<dbReference type="EMBL" id="JAROCC010000024">
    <property type="protein sequence ID" value="MDN4609226.1"/>
    <property type="molecule type" value="Genomic_DNA"/>
</dbReference>
<dbReference type="InterPro" id="IPR036515">
    <property type="entry name" value="Transposase_17_sf"/>
</dbReference>
<proteinExistence type="predicted"/>
<comment type="caution">
    <text evidence="2">The sequence shown here is derived from an EMBL/GenBank/DDBJ whole genome shotgun (WGS) entry which is preliminary data.</text>
</comment>
<dbReference type="PANTHER" id="PTHR34322">
    <property type="entry name" value="TRANSPOSASE, Y1_TNP DOMAIN-CONTAINING"/>
    <property type="match status" value="1"/>
</dbReference>
<protein>
    <submittedName>
        <fullName evidence="2">Transposase</fullName>
    </submittedName>
</protein>
<dbReference type="PANTHER" id="PTHR34322:SF2">
    <property type="entry name" value="TRANSPOSASE IS200-LIKE DOMAIN-CONTAINING PROTEIN"/>
    <property type="match status" value="1"/>
</dbReference>
<evidence type="ECO:0000313" key="2">
    <source>
        <dbReference type="EMBL" id="MDN4609226.1"/>
    </source>
</evidence>
<gene>
    <name evidence="2" type="ORF">P5G49_17325</name>
</gene>
<keyword evidence="3" id="KW-1185">Reference proteome</keyword>
<dbReference type="SUPFAM" id="SSF143422">
    <property type="entry name" value="Transposase IS200-like"/>
    <property type="match status" value="1"/>
</dbReference>
<accession>A0ABT8JXD3</accession>
<evidence type="ECO:0000313" key="3">
    <source>
        <dbReference type="Proteomes" id="UP001175097"/>
    </source>
</evidence>